<evidence type="ECO:0000313" key="3">
    <source>
        <dbReference type="Proteomes" id="UP000201588"/>
    </source>
</evidence>
<evidence type="ECO:0000313" key="2">
    <source>
        <dbReference type="EMBL" id="AMQ66596.1"/>
    </source>
</evidence>
<dbReference type="EMBL" id="KU640380">
    <property type="protein sequence ID" value="AMQ66596.1"/>
    <property type="molecule type" value="Genomic_DNA"/>
</dbReference>
<reference evidence="2 3" key="1">
    <citation type="submission" date="2016-01" db="EMBL/GenBank/DDBJ databases">
        <title>Isolation and characterization of bacteriophages from East Africa Rift Valley soda lakes.</title>
        <authorList>
            <person name="van Zyl L.J."/>
            <person name="Nemavhulani S."/>
            <person name="Cowan D.A."/>
            <person name="Trindade M.I."/>
        </authorList>
    </citation>
    <scope>NUCLEOTIDE SEQUENCE [LARGE SCALE GENOMIC DNA]</scope>
</reference>
<accession>A0A142F1D9</accession>
<dbReference type="Proteomes" id="UP000201588">
    <property type="component" value="Segment"/>
</dbReference>
<feature type="compositionally biased region" description="Polar residues" evidence="1">
    <location>
        <begin position="1"/>
        <end position="28"/>
    </location>
</feature>
<evidence type="ECO:0000256" key="1">
    <source>
        <dbReference type="SAM" id="MobiDB-lite"/>
    </source>
</evidence>
<dbReference type="OrthoDB" id="13126at10239"/>
<dbReference type="KEGG" id="vg:28799481"/>
<name>A0A142F1D9_9CAUD</name>
<feature type="region of interest" description="Disordered" evidence="1">
    <location>
        <begin position="1"/>
        <end position="30"/>
    </location>
</feature>
<sequence length="281" mass="32018">MPDQPSFLNNMSNNTDVNLSTNRPSTNHGMPKGYIRPDLVEAHNDTFHIPTLWEKSYLCPCRERSTRQPKQTCNICFGRGIAFLPSQPLKITIQSQEKGINNIDLGLLDSGTAIGTPERLTRLTFRDRITIPEAVIGQSLLFDIDENRLNNGFYLIYDVKSITFATTTKGQIYEGEDFEIDYNKNLFLPKESLLGENVSINLLTTLRYLVADLLKEHRYIQEPNQTFTLSPQKILLKREDVFIEKESWALGASNEEVNKMIDTKRPSEPDGLNGFFRNGVL</sequence>
<proteinExistence type="predicted"/>
<keyword evidence="3" id="KW-1185">Reference proteome</keyword>
<protein>
    <submittedName>
        <fullName evidence="2">Uncharacterized protein</fullName>
    </submittedName>
</protein>
<dbReference type="RefSeq" id="YP_009275286.1">
    <property type="nucleotide sequence ID" value="NC_030925.1"/>
</dbReference>
<organism evidence="2 3">
    <name type="scientific">Bacillus phage Shbh1</name>
    <dbReference type="NCBI Taxonomy" id="1796992"/>
    <lineage>
        <taxon>Viruses</taxon>
        <taxon>Duplodnaviria</taxon>
        <taxon>Heunggongvirae</taxon>
        <taxon>Uroviricota</taxon>
        <taxon>Caudoviricetes</taxon>
        <taxon>Herelleviridae</taxon>
        <taxon>Bastillevirinae</taxon>
        <taxon>Shalavirus</taxon>
        <taxon>Shalavirus Shbh1</taxon>
    </lineage>
</organism>
<dbReference type="GeneID" id="28799481"/>